<evidence type="ECO:0000313" key="12">
    <source>
        <dbReference type="EMBL" id="NMG26649.1"/>
    </source>
</evidence>
<evidence type="ECO:0000256" key="9">
    <source>
        <dbReference type="ARBA" id="ARBA00023136"/>
    </source>
</evidence>
<reference evidence="12" key="1">
    <citation type="submission" date="2019-12" db="EMBL/GenBank/DDBJ databases">
        <title>Comparative genomics gives insights into the taxonomy of the Azoarcus-Aromatoleum group and reveals separate origins of nif in the plant-associated Azoarcus and non-plant-associated Aromatoleum sub-groups.</title>
        <authorList>
            <person name="Lafos M."/>
            <person name="Maluk M."/>
            <person name="Batista M."/>
            <person name="Junghare M."/>
            <person name="Carmona M."/>
            <person name="Faoro H."/>
            <person name="Cruz L.M."/>
            <person name="Battistoni F."/>
            <person name="De Souza E."/>
            <person name="Pedrosa F."/>
            <person name="Chen W.-M."/>
            <person name="Poole P.S."/>
            <person name="Dixon R.A."/>
            <person name="James E.K."/>
        </authorList>
    </citation>
    <scope>NUCLEOTIDE SEQUENCE</scope>
    <source>
        <strain evidence="12">LuFRes1</strain>
    </source>
</reference>
<evidence type="ECO:0000256" key="8">
    <source>
        <dbReference type="ARBA" id="ARBA00022989"/>
    </source>
</evidence>
<keyword evidence="12" id="KW-0969">Cilium</keyword>
<proteinExistence type="inferred from homology"/>
<organism evidence="12 13">
    <name type="scientific">Aromatoleum anaerobium</name>
    <dbReference type="NCBI Taxonomy" id="182180"/>
    <lineage>
        <taxon>Bacteria</taxon>
        <taxon>Pseudomonadati</taxon>
        <taxon>Pseudomonadota</taxon>
        <taxon>Betaproteobacteria</taxon>
        <taxon>Rhodocyclales</taxon>
        <taxon>Rhodocyclaceae</taxon>
        <taxon>Aromatoleum</taxon>
    </lineage>
</organism>
<evidence type="ECO:0000256" key="3">
    <source>
        <dbReference type="ARBA" id="ARBA00008281"/>
    </source>
</evidence>
<evidence type="ECO:0000256" key="1">
    <source>
        <dbReference type="ARBA" id="ARBA00002254"/>
    </source>
</evidence>
<keyword evidence="12" id="KW-0966">Cell projection</keyword>
<keyword evidence="10" id="KW-0997">Cell inner membrane</keyword>
<evidence type="ECO:0000256" key="5">
    <source>
        <dbReference type="ARBA" id="ARBA00022500"/>
    </source>
</evidence>
<dbReference type="EMBL" id="WTVG01000082">
    <property type="protein sequence ID" value="NMG26649.1"/>
    <property type="molecule type" value="Genomic_DNA"/>
</dbReference>
<keyword evidence="13" id="KW-1185">Reference proteome</keyword>
<dbReference type="InterPro" id="IPR005503">
    <property type="entry name" value="FliL"/>
</dbReference>
<keyword evidence="9 10" id="KW-0472">Membrane</keyword>
<keyword evidence="5 10" id="KW-0145">Chemotaxis</keyword>
<evidence type="ECO:0000313" key="13">
    <source>
        <dbReference type="Proteomes" id="UP000615989"/>
    </source>
</evidence>
<keyword evidence="4" id="KW-1003">Cell membrane</keyword>
<keyword evidence="6 10" id="KW-0812">Transmembrane</keyword>
<comment type="subcellular location">
    <subcellularLocation>
        <location evidence="10">Cell inner membrane</location>
    </subcellularLocation>
    <subcellularLocation>
        <location evidence="2">Cell membrane</location>
        <topology evidence="2">Single-pass membrane protein</topology>
    </subcellularLocation>
</comment>
<evidence type="ECO:0000256" key="2">
    <source>
        <dbReference type="ARBA" id="ARBA00004162"/>
    </source>
</evidence>
<sequence>MAKAPPAAPADAAAAEPAQVRRRPKKLVIIVVVLAVILLLLAAGVVGLLMLKKNNAGADEHAEEHVAAPVFDLSKPPTFIALEPFTVNLSPGEGERYLQVVLALRIADAKTGESLKGFMPSIRHEINLLLTGKLPSELSTPEGREALADEIVERTNSTLGAPPSKGGRGNGPAGPIQAVLFDSFIIQ</sequence>
<keyword evidence="8 10" id="KW-1133">Transmembrane helix</keyword>
<evidence type="ECO:0000256" key="11">
    <source>
        <dbReference type="SAM" id="MobiDB-lite"/>
    </source>
</evidence>
<dbReference type="PANTHER" id="PTHR35091:SF2">
    <property type="entry name" value="FLAGELLAR PROTEIN FLIL"/>
    <property type="match status" value="1"/>
</dbReference>
<dbReference type="Pfam" id="PF03748">
    <property type="entry name" value="FliL"/>
    <property type="match status" value="1"/>
</dbReference>
<evidence type="ECO:0000256" key="4">
    <source>
        <dbReference type="ARBA" id="ARBA00022475"/>
    </source>
</evidence>
<evidence type="ECO:0000256" key="7">
    <source>
        <dbReference type="ARBA" id="ARBA00022779"/>
    </source>
</evidence>
<comment type="caution">
    <text evidence="12">The sequence shown here is derived from an EMBL/GenBank/DDBJ whole genome shotgun (WGS) entry which is preliminary data.</text>
</comment>
<accession>A0ABX1PQ24</accession>
<name>A0ABX1PQ24_9RHOO</name>
<feature type="region of interest" description="Disordered" evidence="11">
    <location>
        <begin position="155"/>
        <end position="174"/>
    </location>
</feature>
<comment type="similarity">
    <text evidence="3 10">Belongs to the FliL family.</text>
</comment>
<protein>
    <recommendedName>
        <fullName evidence="10">Flagellar protein FliL</fullName>
    </recommendedName>
</protein>
<dbReference type="PANTHER" id="PTHR35091">
    <property type="entry name" value="FLAGELLAR PROTEIN FLIL"/>
    <property type="match status" value="1"/>
</dbReference>
<feature type="transmembrane region" description="Helical" evidence="10">
    <location>
        <begin position="27"/>
        <end position="51"/>
    </location>
</feature>
<evidence type="ECO:0000256" key="10">
    <source>
        <dbReference type="RuleBase" id="RU364125"/>
    </source>
</evidence>
<keyword evidence="7 10" id="KW-0283">Flagellar rotation</keyword>
<keyword evidence="12" id="KW-0282">Flagellum</keyword>
<dbReference type="RefSeq" id="WP_169119978.1">
    <property type="nucleotide sequence ID" value="NZ_WTVG02000040.1"/>
</dbReference>
<evidence type="ECO:0000256" key="6">
    <source>
        <dbReference type="ARBA" id="ARBA00022692"/>
    </source>
</evidence>
<gene>
    <name evidence="12" type="ORF">GO606_18425</name>
</gene>
<comment type="function">
    <text evidence="1 10">Controls the rotational direction of flagella during chemotaxis.</text>
</comment>
<dbReference type="Proteomes" id="UP000615989">
    <property type="component" value="Unassembled WGS sequence"/>
</dbReference>